<feature type="transmembrane region" description="Helical" evidence="3">
    <location>
        <begin position="225"/>
        <end position="243"/>
    </location>
</feature>
<evidence type="ECO:0000313" key="5">
    <source>
        <dbReference type="Proteomes" id="UP000604046"/>
    </source>
</evidence>
<feature type="transmembrane region" description="Helical" evidence="3">
    <location>
        <begin position="52"/>
        <end position="70"/>
    </location>
</feature>
<keyword evidence="3" id="KW-1133">Transmembrane helix</keyword>
<dbReference type="SUPFAM" id="SSF48403">
    <property type="entry name" value="Ankyrin repeat"/>
    <property type="match status" value="1"/>
</dbReference>
<dbReference type="InterPro" id="IPR036770">
    <property type="entry name" value="Ankyrin_rpt-contain_sf"/>
</dbReference>
<evidence type="ECO:0000256" key="2">
    <source>
        <dbReference type="SAM" id="MobiDB-lite"/>
    </source>
</evidence>
<feature type="coiled-coil region" evidence="1">
    <location>
        <begin position="439"/>
        <end position="480"/>
    </location>
</feature>
<dbReference type="Proteomes" id="UP000604046">
    <property type="component" value="Unassembled WGS sequence"/>
</dbReference>
<evidence type="ECO:0000256" key="3">
    <source>
        <dbReference type="SAM" id="Phobius"/>
    </source>
</evidence>
<dbReference type="InterPro" id="IPR002110">
    <property type="entry name" value="Ankyrin_rpt"/>
</dbReference>
<dbReference type="SMART" id="SM00248">
    <property type="entry name" value="ANK"/>
    <property type="match status" value="2"/>
</dbReference>
<keyword evidence="5" id="KW-1185">Reference proteome</keyword>
<protein>
    <submittedName>
        <fullName evidence="4">Uncharacterized protein</fullName>
    </submittedName>
</protein>
<dbReference type="Pfam" id="PF00023">
    <property type="entry name" value="Ank"/>
    <property type="match status" value="1"/>
</dbReference>
<feature type="transmembrane region" description="Helical" evidence="3">
    <location>
        <begin position="250"/>
        <end position="270"/>
    </location>
</feature>
<dbReference type="Gene3D" id="1.25.40.20">
    <property type="entry name" value="Ankyrin repeat-containing domain"/>
    <property type="match status" value="1"/>
</dbReference>
<dbReference type="OrthoDB" id="6718656at2759"/>
<feature type="transmembrane region" description="Helical" evidence="3">
    <location>
        <begin position="76"/>
        <end position="98"/>
    </location>
</feature>
<feature type="transmembrane region" description="Helical" evidence="3">
    <location>
        <begin position="151"/>
        <end position="169"/>
    </location>
</feature>
<feature type="compositionally biased region" description="Low complexity" evidence="2">
    <location>
        <begin position="503"/>
        <end position="516"/>
    </location>
</feature>
<proteinExistence type="predicted"/>
<feature type="transmembrane region" description="Helical" evidence="3">
    <location>
        <begin position="119"/>
        <end position="139"/>
    </location>
</feature>
<dbReference type="EMBL" id="CAJNDS010002713">
    <property type="protein sequence ID" value="CAE7571167.1"/>
    <property type="molecule type" value="Genomic_DNA"/>
</dbReference>
<evidence type="ECO:0000313" key="4">
    <source>
        <dbReference type="EMBL" id="CAE7571167.1"/>
    </source>
</evidence>
<sequence length="710" mass="78128">MAEATETGKATASEEAEGAPKAKEGAEGGGEANGATREGTLRARPMPRPKPWERCFEVFATAATGVIFILKLLDPVWIFITSCALVWIGWCGFQFCRYGSGILFLWGIRVDQPNLRKSFLLPSLFAVFALVFICVGAAVEGREIRFDNWHLWLIFFLYPFYGVLQHVMLQSFLMRNLSWCITGMDEYSVLHAFLKEPRILGFLGVLACVAASVSAFAFVHWPDPWLIAGTGVMGVPWAIEYLLHRNVLPLGLYHGFLGTLFYFWSAFGLASSGRLNRFDEACLTPNVERIFIDGDCVPPSFFPYIRALRNQSELAVFAAIKGSSATARVEAPASREHRLRSELVNCGIEESRLLLLPTATGAENAADVLLTYLFGRYAGTKNYLVSDDRKWFQEVVRAEPWRCTIWITSDRLLAIEEAKSPFWLSETVKRQPAKAEAEIARLSETTKAAAAEVSRLRAQAADKEFEASQLEKQIRRLERRIAAFDSPGTSIARGFLNTKGKAAGEPQAPSAAAARPAPERLRPRAGTIIDAATGLELNPLTFWSEDKEPSNLLLRGNGPEASLMAAMRSPPETNDAFDTAKYSQLLAAGRREEAEAMIQAEGGPTLTQMQREPLALLRKHASLDPNWVDRSYHDCSLLQWACCMGYDEVASELLARGADPSHVGAKGVSCLAAACAHSSVGCAELLLEARCNADEVRVTGARSWVMLAVS</sequence>
<evidence type="ECO:0000256" key="1">
    <source>
        <dbReference type="SAM" id="Coils"/>
    </source>
</evidence>
<feature type="transmembrane region" description="Helical" evidence="3">
    <location>
        <begin position="199"/>
        <end position="219"/>
    </location>
</feature>
<keyword evidence="1" id="KW-0175">Coiled coil</keyword>
<comment type="caution">
    <text evidence="4">The sequence shown here is derived from an EMBL/GenBank/DDBJ whole genome shotgun (WGS) entry which is preliminary data.</text>
</comment>
<feature type="region of interest" description="Disordered" evidence="2">
    <location>
        <begin position="500"/>
        <end position="519"/>
    </location>
</feature>
<organism evidence="4 5">
    <name type="scientific">Symbiodinium natans</name>
    <dbReference type="NCBI Taxonomy" id="878477"/>
    <lineage>
        <taxon>Eukaryota</taxon>
        <taxon>Sar</taxon>
        <taxon>Alveolata</taxon>
        <taxon>Dinophyceae</taxon>
        <taxon>Suessiales</taxon>
        <taxon>Symbiodiniaceae</taxon>
        <taxon>Symbiodinium</taxon>
    </lineage>
</organism>
<keyword evidence="3" id="KW-0812">Transmembrane</keyword>
<gene>
    <name evidence="4" type="ORF">SNAT2548_LOCUS32531</name>
</gene>
<name>A0A812UCK5_9DINO</name>
<feature type="region of interest" description="Disordered" evidence="2">
    <location>
        <begin position="1"/>
        <end position="48"/>
    </location>
</feature>
<dbReference type="AlphaFoldDB" id="A0A812UCK5"/>
<reference evidence="4" key="1">
    <citation type="submission" date="2021-02" db="EMBL/GenBank/DDBJ databases">
        <authorList>
            <person name="Dougan E. K."/>
            <person name="Rhodes N."/>
            <person name="Thang M."/>
            <person name="Chan C."/>
        </authorList>
    </citation>
    <scope>NUCLEOTIDE SEQUENCE</scope>
</reference>
<accession>A0A812UCK5</accession>
<keyword evidence="3" id="KW-0472">Membrane</keyword>